<feature type="domain" description="Helicase C-terminal" evidence="7">
    <location>
        <begin position="1186"/>
        <end position="1341"/>
    </location>
</feature>
<dbReference type="Pfam" id="PF00271">
    <property type="entry name" value="Helicase_C"/>
    <property type="match status" value="1"/>
</dbReference>
<organism evidence="8 9">
    <name type="scientific">Funneliformis mosseae</name>
    <name type="common">Endomycorrhizal fungus</name>
    <name type="synonym">Glomus mosseae</name>
    <dbReference type="NCBI Taxonomy" id="27381"/>
    <lineage>
        <taxon>Eukaryota</taxon>
        <taxon>Fungi</taxon>
        <taxon>Fungi incertae sedis</taxon>
        <taxon>Mucoromycota</taxon>
        <taxon>Glomeromycotina</taxon>
        <taxon>Glomeromycetes</taxon>
        <taxon>Glomerales</taxon>
        <taxon>Glomeraceae</taxon>
        <taxon>Funneliformis</taxon>
    </lineage>
</organism>
<dbReference type="InterPro" id="IPR001650">
    <property type="entry name" value="Helicase_C-like"/>
</dbReference>
<evidence type="ECO:0000256" key="5">
    <source>
        <dbReference type="SAM" id="MobiDB-lite"/>
    </source>
</evidence>
<dbReference type="GO" id="GO:0005524">
    <property type="term" value="F:ATP binding"/>
    <property type="evidence" value="ECO:0007669"/>
    <property type="project" value="UniProtKB-KW"/>
</dbReference>
<dbReference type="Pfam" id="PF26076">
    <property type="entry name" value="WHD_DDX60"/>
    <property type="match status" value="1"/>
</dbReference>
<sequence>MNEQDNEHEQWLNKWYCKCRHKYIDLVGDFGGSELFVIEGDSLLFKFLYDPESDFLDFSQPFCGGQFLALTFLVENFLNKLKERKCVFHVVFFDDYQSLWNNQPVLRIAREIIIDHLKSQNTGVPIVNFKNWWSPEWNEYLANRQPLFTLVGDGSTEHLEIDVTNEEIQHDSPLFGIATKNSLKMTVVFRAFLFHSLHIDLPVALLPGMEFRESRAYAFVFERSESMGPEILNKSVELAKKVLQVYDEKSVWFKGPVKKFNLNSSCKDLLTSQEFLQVWSNGGKRIALILLSLTGVLCDNVDKPDFQYLAKIFLLHTIILDYLPLNLRTSPPVDDDEHVESNSRIQLFLKVFYDYCAKFYISDILLESIGNFQDLNKNLYDLVDARLFASLIKFQYDDVLNLKVLPSEIKNRFDESWNLLKRLCECNGLVDALNLDNDEKFRKKFPIEFISKSSLEFNDVTNILPFQFEFIEEYFGDMHLSLPENSGIKIDSGYYGLTRNVYYDDTIHWHSKRKTENKDRVHNPKHANSWKRKGYQQYVKFMERYAASLNGTQESASAKAMKEKIKKDKLEKSLNDSEQYLDNLLKEVLKDKDLKNQINILNTGLEKENKLEHPFSKFRGHFKKLELLVKLWAEQCKGPDVGKGFAVPVDILYQVFYIVQHFPDYLGDKRKKNLLEILDRLKLNTCLNNCKERLKKKKPDPDSKGKGDSFKFNLPRDSIDLSIGMSDTRLQLLYADHLMERNTNSVEDPRDESALICCPTSSGKTFISFYAMEKVLKESDDGILVYVAPTKALVNQVTAEVYGRFKKTYEQTDKTTWGIHTREYRENHEKCQILVTVPQMLEILILSPKRASWAQNIKRIIFDEVHMIGFEEGEFYDRLLLMSKSIPILALSATIGNPETFRDWLSKSRGSMRLIKTTKRFSDLQQYVYLPKFPLPSLLETTINPKESQRRTSSIVPINPMFSLSTVILKENGIPGDMKLIPPQCVQLWDEMKKFSGDNPPRRLVELDPDVYFKDIGYIVKDDADKYEQELKQAFEEFSKDDSLNEMTKSTIEELGTGIKKGFADLESGAEGLHVYGDEFYKEAMVPLLCELSAQDKLPAILFHFDRKGCVELALLIYEQLHSAEQKKRADDQEYQSKKKAAIAQKEKFEKDLKRKRDSKPAKTSTKDEDPPGSEEPMPKFFDWEAHDPDFTFVRDRDRVPSDEFEEILGPTLKMKEPLLIEALKRGIGVHHAGLPRKYLSAVEILFRRRQLRVVIATGTLALGINMPCKTVIFVGDSVFLGALQYRQMSGRAGRRGFDLRGHVIFFGINITKISRLLMSGLPNLSGHFPLSTTLMLRSFNLINQCKVKSSDDNYAKNIVKGLFCESLFSYGNQYLSEQVKYHLRFSIEYLMRESLLDRRGNMINLSDMVSYLYYTEPSNFVFAALFKHGIFHKICKGLKASNEKVMNELILILSHLFNRVKLRKISGGLYQNTEYPSKVILDPLPESVSDVLEDYNKRVLNMYTEYVVNFAKQNATKLGPNNSLPLSSIKIPPKSMDQALKEDPLISTLESSAISFTARSPFISMCSSLGDIFQDLEDLTSHIHSKIYLDLHSLPYVNNKENLNAYIIDFFSHGQEVALVKANGISRSDVWQVLNNFNLVLTSIIVCLQLRSTKNLVLDSNLREEEELVLKGFEMIQKHFEDKFIEIWA</sequence>
<accession>A0A9N9AWY7</accession>
<dbReference type="PROSITE" id="PS51194">
    <property type="entry name" value="HELICASE_CTER"/>
    <property type="match status" value="1"/>
</dbReference>
<feature type="domain" description="Helicase ATP-binding" evidence="6">
    <location>
        <begin position="745"/>
        <end position="913"/>
    </location>
</feature>
<dbReference type="SUPFAM" id="SSF52540">
    <property type="entry name" value="P-loop containing nucleoside triphosphate hydrolases"/>
    <property type="match status" value="1"/>
</dbReference>
<dbReference type="PANTHER" id="PTHR44533">
    <property type="entry name" value="DEAD/H RNA HELICASE, PUTATIVE-RELATED"/>
    <property type="match status" value="1"/>
</dbReference>
<evidence type="ECO:0000256" key="4">
    <source>
        <dbReference type="ARBA" id="ARBA00022840"/>
    </source>
</evidence>
<reference evidence="8" key="1">
    <citation type="submission" date="2021-06" db="EMBL/GenBank/DDBJ databases">
        <authorList>
            <person name="Kallberg Y."/>
            <person name="Tangrot J."/>
            <person name="Rosling A."/>
        </authorList>
    </citation>
    <scope>NUCLEOTIDE SEQUENCE</scope>
    <source>
        <strain evidence="8">87-6 pot B 2015</strain>
    </source>
</reference>
<name>A0A9N9AWY7_FUNMO</name>
<dbReference type="PROSITE" id="PS51192">
    <property type="entry name" value="HELICASE_ATP_BIND_1"/>
    <property type="match status" value="1"/>
</dbReference>
<dbReference type="InterPro" id="IPR014001">
    <property type="entry name" value="Helicase_ATP-bd"/>
</dbReference>
<dbReference type="PANTHER" id="PTHR44533:SF4">
    <property type="entry name" value="DEAD_H RNA HELICASE, PUTATIVE-RELATED"/>
    <property type="match status" value="1"/>
</dbReference>
<dbReference type="Gene3D" id="3.40.50.300">
    <property type="entry name" value="P-loop containing nucleotide triphosphate hydrolases"/>
    <property type="match status" value="2"/>
</dbReference>
<keyword evidence="2" id="KW-0378">Hydrolase</keyword>
<evidence type="ECO:0000259" key="6">
    <source>
        <dbReference type="PROSITE" id="PS51192"/>
    </source>
</evidence>
<dbReference type="SMART" id="SM00490">
    <property type="entry name" value="HELICc"/>
    <property type="match status" value="1"/>
</dbReference>
<evidence type="ECO:0000256" key="3">
    <source>
        <dbReference type="ARBA" id="ARBA00022806"/>
    </source>
</evidence>
<dbReference type="GO" id="GO:0004386">
    <property type="term" value="F:helicase activity"/>
    <property type="evidence" value="ECO:0007669"/>
    <property type="project" value="UniProtKB-KW"/>
</dbReference>
<evidence type="ECO:0000259" key="7">
    <source>
        <dbReference type="PROSITE" id="PS51194"/>
    </source>
</evidence>
<dbReference type="CDD" id="cd18795">
    <property type="entry name" value="SF2_C_Ski2"/>
    <property type="match status" value="1"/>
</dbReference>
<evidence type="ECO:0000313" key="8">
    <source>
        <dbReference type="EMBL" id="CAG8545664.1"/>
    </source>
</evidence>
<dbReference type="FunFam" id="3.40.50.300:FF:001039">
    <property type="entry name" value="ATP-dependent RNA helicase DDX60"/>
    <property type="match status" value="1"/>
</dbReference>
<keyword evidence="1" id="KW-0547">Nucleotide-binding</keyword>
<proteinExistence type="predicted"/>
<protein>
    <submittedName>
        <fullName evidence="8">4739_t:CDS:1</fullName>
    </submittedName>
</protein>
<keyword evidence="4" id="KW-0067">ATP-binding</keyword>
<dbReference type="Pfam" id="PF23002">
    <property type="entry name" value="PIN-like_DDX60"/>
    <property type="match status" value="1"/>
</dbReference>
<feature type="region of interest" description="Disordered" evidence="5">
    <location>
        <begin position="1150"/>
        <end position="1183"/>
    </location>
</feature>
<feature type="compositionally biased region" description="Basic and acidic residues" evidence="5">
    <location>
        <begin position="1150"/>
        <end position="1170"/>
    </location>
</feature>
<evidence type="ECO:0000256" key="2">
    <source>
        <dbReference type="ARBA" id="ARBA00022801"/>
    </source>
</evidence>
<dbReference type="InterPro" id="IPR059032">
    <property type="entry name" value="WHD_DDX60"/>
</dbReference>
<dbReference type="GO" id="GO:0016787">
    <property type="term" value="F:hydrolase activity"/>
    <property type="evidence" value="ECO:0007669"/>
    <property type="project" value="UniProtKB-KW"/>
</dbReference>
<evidence type="ECO:0000256" key="1">
    <source>
        <dbReference type="ARBA" id="ARBA00022741"/>
    </source>
</evidence>
<dbReference type="InterPro" id="IPR055124">
    <property type="entry name" value="PIN-like_DDX60"/>
</dbReference>
<dbReference type="GO" id="GO:0005737">
    <property type="term" value="C:cytoplasm"/>
    <property type="evidence" value="ECO:0007669"/>
    <property type="project" value="TreeGrafter"/>
</dbReference>
<keyword evidence="3" id="KW-0347">Helicase</keyword>
<dbReference type="Pfam" id="PF00270">
    <property type="entry name" value="DEAD"/>
    <property type="match status" value="1"/>
</dbReference>
<keyword evidence="9" id="KW-1185">Reference proteome</keyword>
<dbReference type="InterPro" id="IPR011545">
    <property type="entry name" value="DEAD/DEAH_box_helicase_dom"/>
</dbReference>
<dbReference type="SMART" id="SM00487">
    <property type="entry name" value="DEXDc"/>
    <property type="match status" value="1"/>
</dbReference>
<dbReference type="Proteomes" id="UP000789375">
    <property type="component" value="Unassembled WGS sequence"/>
</dbReference>
<dbReference type="EMBL" id="CAJVPP010001278">
    <property type="protein sequence ID" value="CAG8545664.1"/>
    <property type="molecule type" value="Genomic_DNA"/>
</dbReference>
<dbReference type="GO" id="GO:0003676">
    <property type="term" value="F:nucleic acid binding"/>
    <property type="evidence" value="ECO:0007669"/>
    <property type="project" value="InterPro"/>
</dbReference>
<evidence type="ECO:0000313" key="9">
    <source>
        <dbReference type="Proteomes" id="UP000789375"/>
    </source>
</evidence>
<comment type="caution">
    <text evidence="8">The sequence shown here is derived from an EMBL/GenBank/DDBJ whole genome shotgun (WGS) entry which is preliminary data.</text>
</comment>
<dbReference type="InterPro" id="IPR052431">
    <property type="entry name" value="SKI2_subfamily_helicases"/>
</dbReference>
<gene>
    <name evidence="8" type="ORF">FMOSSE_LOCUS6203</name>
</gene>
<dbReference type="InterPro" id="IPR027417">
    <property type="entry name" value="P-loop_NTPase"/>
</dbReference>